<protein>
    <submittedName>
        <fullName evidence="5">Autolysin</fullName>
    </submittedName>
</protein>
<dbReference type="Proteomes" id="UP000242752">
    <property type="component" value="Unassembled WGS sequence"/>
</dbReference>
<reference evidence="5 6" key="1">
    <citation type="submission" date="2017-08" db="EMBL/GenBank/DDBJ databases">
        <title>Draft genome sequences of 64 type strains of genus Staph aureus.</title>
        <authorList>
            <person name="Cole K."/>
            <person name="Golubchik T."/>
            <person name="Russell J."/>
            <person name="Foster D."/>
            <person name="Llewelyn M."/>
            <person name="Wilson D."/>
            <person name="Crook D."/>
            <person name="Paul J."/>
        </authorList>
    </citation>
    <scope>NUCLEOTIDE SEQUENCE [LARGE SCALE GENOMIC DNA]</scope>
    <source>
        <strain evidence="5 6">DSM 21968</strain>
    </source>
</reference>
<comment type="caution">
    <text evidence="5">The sequence shown here is derived from an EMBL/GenBank/DDBJ whole genome shotgun (WGS) entry which is preliminary data.</text>
</comment>
<feature type="domain" description="Mannosyl-glycoprotein endo-beta-N-acetylglucosamidase-like" evidence="4">
    <location>
        <begin position="102"/>
        <end position="246"/>
    </location>
</feature>
<dbReference type="Pfam" id="PF01832">
    <property type="entry name" value="Glucosaminidase"/>
    <property type="match status" value="1"/>
</dbReference>
<dbReference type="InterPro" id="IPR051056">
    <property type="entry name" value="Glycosyl_Hydrolase_73"/>
</dbReference>
<proteinExistence type="inferred from homology"/>
<accession>A0A2K3YV96</accession>
<dbReference type="OrthoDB" id="9816557at2"/>
<evidence type="ECO:0000313" key="6">
    <source>
        <dbReference type="Proteomes" id="UP000242752"/>
    </source>
</evidence>
<dbReference type="SMART" id="SM00047">
    <property type="entry name" value="LYZ2"/>
    <property type="match status" value="1"/>
</dbReference>
<evidence type="ECO:0000256" key="2">
    <source>
        <dbReference type="ARBA" id="ARBA00022801"/>
    </source>
</evidence>
<evidence type="ECO:0000259" key="4">
    <source>
        <dbReference type="SMART" id="SM00047"/>
    </source>
</evidence>
<keyword evidence="2" id="KW-0378">Hydrolase</keyword>
<dbReference type="PANTHER" id="PTHR33308:SF9">
    <property type="entry name" value="PEPTIDOGLYCAN HYDROLASE FLGJ"/>
    <property type="match status" value="1"/>
</dbReference>
<comment type="similarity">
    <text evidence="1">In the N-terminal section; belongs to the N-acetylmuramoyl-L-alanine amidase 2 family.</text>
</comment>
<organism evidence="5 6">
    <name type="scientific">Staphylococcus rostri</name>
    <dbReference type="NCBI Taxonomy" id="522262"/>
    <lineage>
        <taxon>Bacteria</taxon>
        <taxon>Bacillati</taxon>
        <taxon>Bacillota</taxon>
        <taxon>Bacilli</taxon>
        <taxon>Bacillales</taxon>
        <taxon>Staphylococcaceae</taxon>
        <taxon>Staphylococcus</taxon>
    </lineage>
</organism>
<dbReference type="RefSeq" id="WP_103357564.1">
    <property type="nucleotide sequence ID" value="NZ_CP113107.1"/>
</dbReference>
<dbReference type="AlphaFoldDB" id="A0A2K3YV96"/>
<keyword evidence="3" id="KW-0812">Transmembrane</keyword>
<dbReference type="Gene3D" id="1.10.530.10">
    <property type="match status" value="1"/>
</dbReference>
<dbReference type="PANTHER" id="PTHR33308">
    <property type="entry name" value="PEPTIDOGLYCAN HYDROLASE FLGJ"/>
    <property type="match status" value="1"/>
</dbReference>
<gene>
    <name evidence="5" type="ORF">CD122_03235</name>
</gene>
<dbReference type="EMBL" id="PPRF01000017">
    <property type="protein sequence ID" value="PNZ29158.1"/>
    <property type="molecule type" value="Genomic_DNA"/>
</dbReference>
<sequence>MKQWLKSHPSVFLVSVILIVFFGLLIVNETSLFKKHKVYTFEAAYAQQLQDGVLHTKASEKGFVEASHADVKRMMKVERKDSDLMYMDLSEPVNMSETEVNEMLKEKGILEGHGKAFLEAQERYDVNVIYLVSHAQLETAQGQSELAKGIKKGDKRYYNFFGIGAFDRDAVKTGTSYATKANWTSPEKAIIGGAAFVRQQYFENDQLTLYQMRWNPQAPGTNQYASDIEWAAKIAEQMAHYYEHYGIKKERVMKDDYVRE</sequence>
<keyword evidence="3" id="KW-1133">Transmembrane helix</keyword>
<dbReference type="InterPro" id="IPR002901">
    <property type="entry name" value="MGlyc_endo_b_GlcNAc-like_dom"/>
</dbReference>
<evidence type="ECO:0000256" key="1">
    <source>
        <dbReference type="ARBA" id="ARBA00006088"/>
    </source>
</evidence>
<dbReference type="GO" id="GO:0004040">
    <property type="term" value="F:amidase activity"/>
    <property type="evidence" value="ECO:0007669"/>
    <property type="project" value="InterPro"/>
</dbReference>
<keyword evidence="6" id="KW-1185">Reference proteome</keyword>
<evidence type="ECO:0000256" key="3">
    <source>
        <dbReference type="SAM" id="Phobius"/>
    </source>
</evidence>
<name>A0A2K3YV96_9STAP</name>
<keyword evidence="3" id="KW-0472">Membrane</keyword>
<evidence type="ECO:0000313" key="5">
    <source>
        <dbReference type="EMBL" id="PNZ29158.1"/>
    </source>
</evidence>
<feature type="transmembrane region" description="Helical" evidence="3">
    <location>
        <begin position="6"/>
        <end position="27"/>
    </location>
</feature>